<feature type="non-terminal residue" evidence="1">
    <location>
        <position position="1"/>
    </location>
</feature>
<proteinExistence type="predicted"/>
<protein>
    <submittedName>
        <fullName evidence="1">Uncharacterized protein</fullName>
    </submittedName>
</protein>
<gene>
    <name evidence="1" type="ORF">L3Q82_008722</name>
</gene>
<organism evidence="1 2">
    <name type="scientific">Scortum barcoo</name>
    <name type="common">barcoo grunter</name>
    <dbReference type="NCBI Taxonomy" id="214431"/>
    <lineage>
        <taxon>Eukaryota</taxon>
        <taxon>Metazoa</taxon>
        <taxon>Chordata</taxon>
        <taxon>Craniata</taxon>
        <taxon>Vertebrata</taxon>
        <taxon>Euteleostomi</taxon>
        <taxon>Actinopterygii</taxon>
        <taxon>Neopterygii</taxon>
        <taxon>Teleostei</taxon>
        <taxon>Neoteleostei</taxon>
        <taxon>Acanthomorphata</taxon>
        <taxon>Eupercaria</taxon>
        <taxon>Centrarchiformes</taxon>
        <taxon>Terapontoidei</taxon>
        <taxon>Terapontidae</taxon>
        <taxon>Scortum</taxon>
    </lineage>
</organism>
<accession>A0ACB8XCA1</accession>
<name>A0ACB8XCA1_9TELE</name>
<dbReference type="Proteomes" id="UP000831701">
    <property type="component" value="Chromosome 1"/>
</dbReference>
<reference evidence="1" key="1">
    <citation type="submission" date="2022-04" db="EMBL/GenBank/DDBJ databases">
        <title>Jade perch genome.</title>
        <authorList>
            <person name="Chao B."/>
        </authorList>
    </citation>
    <scope>NUCLEOTIDE SEQUENCE</scope>
    <source>
        <strain evidence="1">CB-2022</strain>
    </source>
</reference>
<comment type="caution">
    <text evidence="1">The sequence shown here is derived from an EMBL/GenBank/DDBJ whole genome shotgun (WGS) entry which is preliminary data.</text>
</comment>
<dbReference type="EMBL" id="CM041531">
    <property type="protein sequence ID" value="KAI3377556.1"/>
    <property type="molecule type" value="Genomic_DNA"/>
</dbReference>
<evidence type="ECO:0000313" key="1">
    <source>
        <dbReference type="EMBL" id="KAI3377556.1"/>
    </source>
</evidence>
<sequence length="74" mass="8380">WGSMQDLASWSINDHEKACARSPCFKPAHVQACLKFASDHLDDPEEAWEEVMWSDETKIELFGINLPCLGEEEG</sequence>
<evidence type="ECO:0000313" key="2">
    <source>
        <dbReference type="Proteomes" id="UP000831701"/>
    </source>
</evidence>
<keyword evidence="2" id="KW-1185">Reference proteome</keyword>